<comment type="caution">
    <text evidence="1">The sequence shown here is derived from an EMBL/GenBank/DDBJ whole genome shotgun (WGS) entry which is preliminary data.</text>
</comment>
<reference evidence="1 2" key="1">
    <citation type="submission" date="2019-07" db="EMBL/GenBank/DDBJ databases">
        <title>Qingshengfaniella alkalisoli gen. nov., sp. nov., isolated from saline soil.</title>
        <authorList>
            <person name="Xu L."/>
            <person name="Huang X.-X."/>
            <person name="Sun J.-Q."/>
        </authorList>
    </citation>
    <scope>NUCLEOTIDE SEQUENCE [LARGE SCALE GENOMIC DNA]</scope>
    <source>
        <strain evidence="1 2">DSM 27279</strain>
    </source>
</reference>
<gene>
    <name evidence="1" type="ORF">FOZ76_04535</name>
</gene>
<dbReference type="Pfam" id="PF11062">
    <property type="entry name" value="DUF2863"/>
    <property type="match status" value="1"/>
</dbReference>
<dbReference type="InterPro" id="IPR021292">
    <property type="entry name" value="DUF2863"/>
</dbReference>
<sequence>MPRSRSVSASQRASHRDTDRLVLLAQSLAASSSRVEDRYWERQLDALLGKLMRAGQDGPIDGALDDLFTRDPAAYDVLAELCETQSESQVFEKDGERYEALLVVAPLAVWTRYSIPSGKMRRDAIEALQAQLHGHVLAKEARLALVPGLLSIDQMPRSFSATQQWLHRLTLQALGKNTTQKVSLPEDAETAEMLADTRYVAGVVVVKEGEPVFRWQETPEDPSASRAACLAGWQAQAEPTFTGLLPGCGFEILLPDAWYMGNREADRCVRPLSVRAAVSWLETTANFPPDHLRAVIAGIGEQQIDEYRIGFTERNSNDVIYGVVWPLFGREPAEPGMAGDDAPVGALDEIVELLKSLGVTDIRRLPGILPPEFCDDCGAPFFPDPLGVLEHAELPADVDPSPQHFH</sequence>
<dbReference type="AlphaFoldDB" id="A0A556AYQ9"/>
<accession>A0A556AYQ9</accession>
<name>A0A556AYQ9_9BURK</name>
<proteinExistence type="predicted"/>
<evidence type="ECO:0000313" key="1">
    <source>
        <dbReference type="EMBL" id="TSH98058.1"/>
    </source>
</evidence>
<organism evidence="1 2">
    <name type="scientific">Verticiella sediminum</name>
    <dbReference type="NCBI Taxonomy" id="1247510"/>
    <lineage>
        <taxon>Bacteria</taxon>
        <taxon>Pseudomonadati</taxon>
        <taxon>Pseudomonadota</taxon>
        <taxon>Betaproteobacteria</taxon>
        <taxon>Burkholderiales</taxon>
        <taxon>Alcaligenaceae</taxon>
        <taxon>Verticiella</taxon>
    </lineage>
</organism>
<dbReference type="Proteomes" id="UP000318405">
    <property type="component" value="Unassembled WGS sequence"/>
</dbReference>
<dbReference type="OrthoDB" id="5291868at2"/>
<dbReference type="EMBL" id="VLTJ01000007">
    <property type="protein sequence ID" value="TSH98058.1"/>
    <property type="molecule type" value="Genomic_DNA"/>
</dbReference>
<keyword evidence="2" id="KW-1185">Reference proteome</keyword>
<protein>
    <submittedName>
        <fullName evidence="1">DUF2863 family protein</fullName>
    </submittedName>
</protein>
<dbReference type="RefSeq" id="WP_143946940.1">
    <property type="nucleotide sequence ID" value="NZ_BAABMB010000004.1"/>
</dbReference>
<evidence type="ECO:0000313" key="2">
    <source>
        <dbReference type="Proteomes" id="UP000318405"/>
    </source>
</evidence>